<dbReference type="InterPro" id="IPR006640">
    <property type="entry name" value="SprT-like_domain"/>
</dbReference>
<feature type="compositionally biased region" description="Polar residues" evidence="1">
    <location>
        <begin position="238"/>
        <end position="252"/>
    </location>
</feature>
<feature type="compositionally biased region" description="Polar residues" evidence="1">
    <location>
        <begin position="615"/>
        <end position="624"/>
    </location>
</feature>
<dbReference type="GO" id="GO:0003697">
    <property type="term" value="F:single-stranded DNA binding"/>
    <property type="evidence" value="ECO:0007669"/>
    <property type="project" value="InterPro"/>
</dbReference>
<feature type="region of interest" description="Disordered" evidence="1">
    <location>
        <begin position="321"/>
        <end position="433"/>
    </location>
</feature>
<dbReference type="STRING" id="4555.A0A368Q131"/>
<feature type="region of interest" description="Disordered" evidence="1">
    <location>
        <begin position="227"/>
        <end position="287"/>
    </location>
</feature>
<feature type="compositionally biased region" description="Polar residues" evidence="1">
    <location>
        <begin position="265"/>
        <end position="277"/>
    </location>
</feature>
<evidence type="ECO:0000259" key="2">
    <source>
        <dbReference type="SMART" id="SM00731"/>
    </source>
</evidence>
<feature type="region of interest" description="Disordered" evidence="1">
    <location>
        <begin position="450"/>
        <end position="486"/>
    </location>
</feature>
<dbReference type="AlphaFoldDB" id="A0A368Q131"/>
<dbReference type="KEGG" id="sita:101763859"/>
<organism evidence="3">
    <name type="scientific">Setaria italica</name>
    <name type="common">Foxtail millet</name>
    <name type="synonym">Panicum italicum</name>
    <dbReference type="NCBI Taxonomy" id="4555"/>
    <lineage>
        <taxon>Eukaryota</taxon>
        <taxon>Viridiplantae</taxon>
        <taxon>Streptophyta</taxon>
        <taxon>Embryophyta</taxon>
        <taxon>Tracheophyta</taxon>
        <taxon>Spermatophyta</taxon>
        <taxon>Magnoliopsida</taxon>
        <taxon>Liliopsida</taxon>
        <taxon>Poales</taxon>
        <taxon>Poaceae</taxon>
        <taxon>PACMAD clade</taxon>
        <taxon>Panicoideae</taxon>
        <taxon>Panicodae</taxon>
        <taxon>Paniceae</taxon>
        <taxon>Cenchrinae</taxon>
        <taxon>Setaria</taxon>
    </lineage>
</organism>
<sequence length="749" mass="82168">MGDVVEEADLADPNPDVQDLFQHYDRLYFRGALAGAGFIVKWASSPAFSSFGSCTFSKPRNTITLSEPVLKYLSCTDRKNALLHEMIHAIIYVKHHRKDRSHGPLFRAWMDAINSCSIKDHQKPDGGYNITTRHDFSPEEPHSLLKGTLWKCGSCGDTHFRATNQGPPSDACCIENVKSGTPCGNMLCHWHNHKNDCRGTYEKTKLESDALSQKKVPGGAQLLLTSPSEMSKSKGAIQESSSSALQGNTKATKPSDEDKHIPLVSGSNGKPQGSSSVKKAGKRRWPEVVPETSVLLAEFPRKSKGKQDLVAAEDDLFSLVSCGAPKSSRSSKKVVKADMQRKPEDVQKPSGLPASPQGKPNQKKVGKQHKPDDQKPSVLPSTLLGTPKLKHALVTTEKDKPFSAEGCNDTKSLGSTSKKAEEQHEPQIAQKACSQTAYPQKILKPDLVALEKKEPSPTMGCSNEKLLDRSSSKKAHRQHEPEDIRKTILPAALKKAGEWHEPQIAQKACSQPAYPQKILKQELAVLEKKEPSPTMGCSNEKLLDRSSSKKAHRQHEPEDIRKTTVLPAAPGSKPKASGFVASGNQRKGKCKRKPVREKEYAVMSAYLDYYESDRSSGSTESLVNKRTERRKRERERARILTYSRSKKLNPAAPLVYSRTNASVSSHRIEMLPHRDGLIQQSLPPPPCSDNAILTTANQVVVTEATGDHSEPSAPCLDIVPLQPAEPPGLTPPDQSTAPDIIDISDDDLP</sequence>
<accession>A0A368Q131</accession>
<dbReference type="Pfam" id="PF10263">
    <property type="entry name" value="SprT-like"/>
    <property type="match status" value="1"/>
</dbReference>
<dbReference type="PANTHER" id="PTHR21220">
    <property type="entry name" value="DNA-DEPENDENT METALLOPROTEASE SPRTN"/>
    <property type="match status" value="1"/>
</dbReference>
<dbReference type="GO" id="GO:0004222">
    <property type="term" value="F:metalloendopeptidase activity"/>
    <property type="evidence" value="ECO:0007669"/>
    <property type="project" value="InterPro"/>
</dbReference>
<evidence type="ECO:0000313" key="3">
    <source>
        <dbReference type="EMBL" id="RCV11619.1"/>
    </source>
</evidence>
<dbReference type="GO" id="GO:0006974">
    <property type="term" value="P:DNA damage response"/>
    <property type="evidence" value="ECO:0007669"/>
    <property type="project" value="InterPro"/>
</dbReference>
<feature type="region of interest" description="Disordered" evidence="1">
    <location>
        <begin position="527"/>
        <end position="595"/>
    </location>
</feature>
<name>A0A368Q131_SETIT</name>
<reference evidence="3" key="1">
    <citation type="journal article" date="2012" name="Nat. Biotechnol.">
        <title>Reference genome sequence of the model plant Setaria.</title>
        <authorList>
            <person name="Bennetzen J.L."/>
            <person name="Schmutz J."/>
            <person name="Wang H."/>
            <person name="Percifield R."/>
            <person name="Hawkins J."/>
            <person name="Pontaroli A.C."/>
            <person name="Estep M."/>
            <person name="Feng L."/>
            <person name="Vaughn J.N."/>
            <person name="Grimwood J."/>
            <person name="Jenkins J."/>
            <person name="Barry K."/>
            <person name="Lindquist E."/>
            <person name="Hellsten U."/>
            <person name="Deshpande S."/>
            <person name="Wang X."/>
            <person name="Wu X."/>
            <person name="Mitros T."/>
            <person name="Triplett J."/>
            <person name="Yang X."/>
            <person name="Ye C.Y."/>
            <person name="Mauro-Herrera M."/>
            <person name="Wang L."/>
            <person name="Li P."/>
            <person name="Sharma M."/>
            <person name="Sharma R."/>
            <person name="Ronald P.C."/>
            <person name="Panaud O."/>
            <person name="Kellogg E.A."/>
            <person name="Brutnell T.P."/>
            <person name="Doust A.N."/>
            <person name="Tuskan G.A."/>
            <person name="Rokhsar D."/>
            <person name="Devos K.M."/>
        </authorList>
    </citation>
    <scope>NUCLEOTIDE SEQUENCE [LARGE SCALE GENOMIC DNA]</scope>
    <source>
        <strain evidence="3">Yugu1</strain>
    </source>
</reference>
<feature type="domain" description="SprT-like" evidence="2">
    <location>
        <begin position="15"/>
        <end position="162"/>
    </location>
</feature>
<gene>
    <name evidence="3" type="ORF">SETIT_2G201200v2</name>
</gene>
<dbReference type="InterPro" id="IPR044245">
    <property type="entry name" value="Spartan"/>
</dbReference>
<reference evidence="3" key="2">
    <citation type="submission" date="2015-07" db="EMBL/GenBank/DDBJ databases">
        <authorList>
            <person name="Noorani M."/>
        </authorList>
    </citation>
    <scope>NUCLEOTIDE SEQUENCE</scope>
    <source>
        <strain evidence="3">Yugu1</strain>
    </source>
</reference>
<evidence type="ECO:0000256" key="1">
    <source>
        <dbReference type="SAM" id="MobiDB-lite"/>
    </source>
</evidence>
<feature type="region of interest" description="Disordered" evidence="1">
    <location>
        <begin position="720"/>
        <end position="749"/>
    </location>
</feature>
<feature type="region of interest" description="Disordered" evidence="1">
    <location>
        <begin position="614"/>
        <end position="635"/>
    </location>
</feature>
<dbReference type="PANTHER" id="PTHR21220:SF2">
    <property type="entry name" value="OS09G0407300 PROTEIN"/>
    <property type="match status" value="1"/>
</dbReference>
<dbReference type="OrthoDB" id="5236983at2759"/>
<proteinExistence type="predicted"/>
<dbReference type="SMART" id="SM00731">
    <property type="entry name" value="SprT"/>
    <property type="match status" value="1"/>
</dbReference>
<feature type="compositionally biased region" description="Basic residues" evidence="1">
    <location>
        <begin position="586"/>
        <end position="595"/>
    </location>
</feature>
<feature type="compositionally biased region" description="Basic and acidic residues" evidence="1">
    <location>
        <begin position="335"/>
        <end position="347"/>
    </location>
</feature>
<protein>
    <recommendedName>
        <fullName evidence="2">SprT-like domain-containing protein</fullName>
    </recommendedName>
</protein>
<dbReference type="EMBL" id="CM003529">
    <property type="protein sequence ID" value="RCV11619.1"/>
    <property type="molecule type" value="Genomic_DNA"/>
</dbReference>